<dbReference type="PROSITE" id="PS50893">
    <property type="entry name" value="ABC_TRANSPORTER_2"/>
    <property type="match status" value="1"/>
</dbReference>
<dbReference type="Gene3D" id="3.40.50.300">
    <property type="entry name" value="P-loop containing nucleotide triphosphate hydrolases"/>
    <property type="match status" value="1"/>
</dbReference>
<keyword evidence="5" id="KW-0997">Cell inner membrane</keyword>
<keyword evidence="3" id="KW-0813">Transport</keyword>
<dbReference type="InterPro" id="IPR003593">
    <property type="entry name" value="AAA+_ATPase"/>
</dbReference>
<dbReference type="InterPro" id="IPR027417">
    <property type="entry name" value="P-loop_NTPase"/>
</dbReference>
<evidence type="ECO:0000256" key="8">
    <source>
        <dbReference type="ARBA" id="ARBA00022967"/>
    </source>
</evidence>
<evidence type="ECO:0000256" key="7">
    <source>
        <dbReference type="ARBA" id="ARBA00022840"/>
    </source>
</evidence>
<dbReference type="InterPro" id="IPR003439">
    <property type="entry name" value="ABC_transporter-like_ATP-bd"/>
</dbReference>
<comment type="caution">
    <text evidence="11">The sequence shown here is derived from an EMBL/GenBank/DDBJ whole genome shotgun (WGS) entry which is preliminary data.</text>
</comment>
<dbReference type="Proteomes" id="UP000539075">
    <property type="component" value="Unassembled WGS sequence"/>
</dbReference>
<evidence type="ECO:0000256" key="1">
    <source>
        <dbReference type="ARBA" id="ARBA00004417"/>
    </source>
</evidence>
<gene>
    <name evidence="11" type="ORF">HNQ38_001794</name>
</gene>
<dbReference type="CDD" id="cd03257">
    <property type="entry name" value="ABC_NikE_OppD_transporters"/>
    <property type="match status" value="1"/>
</dbReference>
<dbReference type="PANTHER" id="PTHR43297">
    <property type="entry name" value="OLIGOPEPTIDE TRANSPORT ATP-BINDING PROTEIN APPD"/>
    <property type="match status" value="1"/>
</dbReference>
<keyword evidence="9" id="KW-0472">Membrane</keyword>
<dbReference type="GO" id="GO:0016887">
    <property type="term" value="F:ATP hydrolysis activity"/>
    <property type="evidence" value="ECO:0007669"/>
    <property type="project" value="InterPro"/>
</dbReference>
<keyword evidence="7 11" id="KW-0067">ATP-binding</keyword>
<sequence>MTNCNNPVFEVRNLHITHPGKMLQLVHDLNFTLDAGTCLGIVGESGSGKTLVCRSLMGLLPPTLQADGTVIFEGMDLLHAPQETMRSLRGSKIAMVMQQPMTAFDPLYTLDKQFLETMSAHGICGMAQAKHLAMDMLERVCIANPETVLNSYPHQLSGGMLQRCMIALALIMKPASIIADEPTTALDAETQYEVVQQFFELRKTHNTAMIFVSHDLGIVQRLADELLVMKDGECVESGRAEDIFNAPQHPYTQYLIRTRMALTKNFKSILEKCHA</sequence>
<evidence type="ECO:0000256" key="2">
    <source>
        <dbReference type="ARBA" id="ARBA00005417"/>
    </source>
</evidence>
<dbReference type="EMBL" id="JACHGO010000005">
    <property type="protein sequence ID" value="MBB5143694.1"/>
    <property type="molecule type" value="Genomic_DNA"/>
</dbReference>
<reference evidence="11 12" key="1">
    <citation type="submission" date="2020-08" db="EMBL/GenBank/DDBJ databases">
        <title>Genomic Encyclopedia of Type Strains, Phase IV (KMG-IV): sequencing the most valuable type-strain genomes for metagenomic binning, comparative biology and taxonomic classification.</title>
        <authorList>
            <person name="Goeker M."/>
        </authorList>
    </citation>
    <scope>NUCLEOTIDE SEQUENCE [LARGE SCALE GENOMIC DNA]</scope>
    <source>
        <strain evidence="11 12">DSM 11275</strain>
    </source>
</reference>
<feature type="domain" description="ABC transporter" evidence="10">
    <location>
        <begin position="11"/>
        <end position="256"/>
    </location>
</feature>
<keyword evidence="6" id="KW-0547">Nucleotide-binding</keyword>
<keyword evidence="4" id="KW-1003">Cell membrane</keyword>
<proteinExistence type="inferred from homology"/>
<dbReference type="SMART" id="SM00382">
    <property type="entry name" value="AAA"/>
    <property type="match status" value="1"/>
</dbReference>
<evidence type="ECO:0000256" key="5">
    <source>
        <dbReference type="ARBA" id="ARBA00022519"/>
    </source>
</evidence>
<evidence type="ECO:0000256" key="9">
    <source>
        <dbReference type="ARBA" id="ARBA00023136"/>
    </source>
</evidence>
<dbReference type="GO" id="GO:0005524">
    <property type="term" value="F:ATP binding"/>
    <property type="evidence" value="ECO:0007669"/>
    <property type="project" value="UniProtKB-KW"/>
</dbReference>
<dbReference type="InterPro" id="IPR013563">
    <property type="entry name" value="Oligopep_ABC_C"/>
</dbReference>
<dbReference type="Pfam" id="PF00005">
    <property type="entry name" value="ABC_tran"/>
    <property type="match status" value="1"/>
</dbReference>
<dbReference type="SUPFAM" id="SSF52540">
    <property type="entry name" value="P-loop containing nucleoside triphosphate hydrolases"/>
    <property type="match status" value="1"/>
</dbReference>
<keyword evidence="12" id="KW-1185">Reference proteome</keyword>
<dbReference type="PANTHER" id="PTHR43297:SF14">
    <property type="entry name" value="ATPASE AAA-TYPE CORE DOMAIN-CONTAINING PROTEIN"/>
    <property type="match status" value="1"/>
</dbReference>
<dbReference type="GO" id="GO:0015833">
    <property type="term" value="P:peptide transport"/>
    <property type="evidence" value="ECO:0007669"/>
    <property type="project" value="InterPro"/>
</dbReference>
<dbReference type="InterPro" id="IPR050388">
    <property type="entry name" value="ABC_Ni/Peptide_Import"/>
</dbReference>
<comment type="similarity">
    <text evidence="2">Belongs to the ABC transporter superfamily.</text>
</comment>
<keyword evidence="8" id="KW-1278">Translocase</keyword>
<evidence type="ECO:0000256" key="6">
    <source>
        <dbReference type="ARBA" id="ARBA00022741"/>
    </source>
</evidence>
<evidence type="ECO:0000256" key="3">
    <source>
        <dbReference type="ARBA" id="ARBA00022448"/>
    </source>
</evidence>
<evidence type="ECO:0000256" key="4">
    <source>
        <dbReference type="ARBA" id="ARBA00022475"/>
    </source>
</evidence>
<name>A0A7W8C3I1_9BACT</name>
<dbReference type="RefSeq" id="WP_246388070.1">
    <property type="nucleotide sequence ID" value="NZ_JACHGO010000005.1"/>
</dbReference>
<evidence type="ECO:0000259" key="10">
    <source>
        <dbReference type="PROSITE" id="PS50893"/>
    </source>
</evidence>
<dbReference type="Pfam" id="PF08352">
    <property type="entry name" value="oligo_HPY"/>
    <property type="match status" value="1"/>
</dbReference>
<organism evidence="11 12">
    <name type="scientific">Desulfovibrio intestinalis</name>
    <dbReference type="NCBI Taxonomy" id="58621"/>
    <lineage>
        <taxon>Bacteria</taxon>
        <taxon>Pseudomonadati</taxon>
        <taxon>Thermodesulfobacteriota</taxon>
        <taxon>Desulfovibrionia</taxon>
        <taxon>Desulfovibrionales</taxon>
        <taxon>Desulfovibrionaceae</taxon>
        <taxon>Desulfovibrio</taxon>
    </lineage>
</organism>
<accession>A0A7W8C3I1</accession>
<evidence type="ECO:0000313" key="11">
    <source>
        <dbReference type="EMBL" id="MBB5143694.1"/>
    </source>
</evidence>
<dbReference type="AlphaFoldDB" id="A0A7W8C3I1"/>
<evidence type="ECO:0000313" key="12">
    <source>
        <dbReference type="Proteomes" id="UP000539075"/>
    </source>
</evidence>
<dbReference type="GO" id="GO:0005886">
    <property type="term" value="C:plasma membrane"/>
    <property type="evidence" value="ECO:0007669"/>
    <property type="project" value="UniProtKB-SubCell"/>
</dbReference>
<protein>
    <submittedName>
        <fullName evidence="11">Nickel transport system ATP-binding protein</fullName>
    </submittedName>
</protein>
<comment type="subcellular location">
    <subcellularLocation>
        <location evidence="1">Cell inner membrane</location>
        <topology evidence="1">Peripheral membrane protein</topology>
    </subcellularLocation>
</comment>